<comment type="caution">
    <text evidence="7">The sequence shown here is derived from an EMBL/GenBank/DDBJ whole genome shotgun (WGS) entry which is preliminary data.</text>
</comment>
<evidence type="ECO:0000256" key="4">
    <source>
        <dbReference type="ARBA" id="ARBA00022598"/>
    </source>
</evidence>
<dbReference type="Proteomes" id="UP000315983">
    <property type="component" value="Unassembled WGS sequence"/>
</dbReference>
<dbReference type="InterPro" id="IPR001242">
    <property type="entry name" value="Condensation_dom"/>
</dbReference>
<dbReference type="Pfam" id="PF00501">
    <property type="entry name" value="AMP-binding"/>
    <property type="match status" value="1"/>
</dbReference>
<organism evidence="7 8">
    <name type="scientific">Salinispora arenicola</name>
    <dbReference type="NCBI Taxonomy" id="168697"/>
    <lineage>
        <taxon>Bacteria</taxon>
        <taxon>Bacillati</taxon>
        <taxon>Actinomycetota</taxon>
        <taxon>Actinomycetes</taxon>
        <taxon>Micromonosporales</taxon>
        <taxon>Micromonosporaceae</taxon>
        <taxon>Salinispora</taxon>
    </lineage>
</organism>
<evidence type="ECO:0000256" key="5">
    <source>
        <dbReference type="SAM" id="MobiDB-lite"/>
    </source>
</evidence>
<dbReference type="GO" id="GO:0072330">
    <property type="term" value="P:monocarboxylic acid biosynthetic process"/>
    <property type="evidence" value="ECO:0007669"/>
    <property type="project" value="UniProtKB-ARBA"/>
</dbReference>
<dbReference type="Gene3D" id="3.40.50.12780">
    <property type="entry name" value="N-terminal domain of ligase-like"/>
    <property type="match status" value="1"/>
</dbReference>
<dbReference type="CDD" id="cd19531">
    <property type="entry name" value="LCL_NRPS-like"/>
    <property type="match status" value="1"/>
</dbReference>
<dbReference type="Pfam" id="PF13193">
    <property type="entry name" value="AMP-binding_C"/>
    <property type="match status" value="1"/>
</dbReference>
<name>A0A542XKP0_SALAC</name>
<sequence length="1500" mass="158224">MSATGPDRERLIRELMARRGLTGRAQPTGIPHRAPGSRVPLSPMQEGMWFLDQLQPGNSAYVLSQAVQVTGRLDLVALQSALDEVVAAHDALRTMFVQRDGEVEQVVLPATDPAARCQLAVEDLTTVAPAAREAAVVAAVSRESDTPFDLGRAPLLRVRLGRLDDDEHLLVVAMHHIIADERSLDIVLTGLLDGHHRRLTGAVASTTPPATHFPDHVLWQRDWLASAAADRAREFWSDRLAGCAGVLDLPTDRPRPAAVTFAGRTHSFAFADDLIASLDGLAQRTGCTRFMILLAGLQVLLARLAGTDDVCVAAPVTLRANPEQQQMVGLLVNSLPLRTDLSGDPTLAEALTRVRRTCVESLAHAELPFERIVETVRMPRDPSRNPLFQVMLVLNHAGVAGPQAGLAVRPLPVLRDTARLDLTVAVYESSAGLGALVDYNTDLFDQVTIDRFVDRFQSVLRALATRPRLRLSALELAGPAERRDLASWNATGRAYPGGLGLHELVSARAAADPDAPALLDVSPDEPEGPALTYGRLDADADRLATHLRRCGVRPDQPVGLALAAGRAAVTGVLAILKAGAGYLPVDPTHPPARLRALLTAAGTTVCLADAGLAATLATPPGTSDDDQPYPGTVLAVGPDGQPVDADPTGAPAPAAPRAVHPDQLAYVIHTSGSTGTPKGVMVSHRTATNLALAFADLHGIGPGDRLLMLPPLSFDASVGDLFPALVSGAAIVVHRQPAAITGAGLVELCRTHGLTLVDTAAPLWARWVADLAAQPGGVDVAPLRAMMVGGEPVDLETVRRWAGLTGGRVTLHNHYGPTEATVCATTYATVDAAELPGLTRLPIGRPVPNVEVHVLDPDLRPVPIGLPGEVCVGGTAPARGYRDNPAETAGRFVPNPYGPAGSRLYRTGDLARHRADGSLEFLGRTDQQVKIRGHRIEIGEVEAACAALPGVRRTAVVVDHAPAGPRLVAYLVGDDVTPTGREARIALRRRLPEYLVPSAFVRVPDLPTTRHGKLDLAALPRPEDTDQPAYEPPATPTEKTLADIWAELLDTGPVGRHDNFFDLGGHSLLGASLATRIRAALGAELPLRALFSTADLAGLAAVLDGDGSTRDGDVDLLRAEARLPDDLAVPAGTPTVPARAVLCTGATGFLGAYLLADWLDHSTATVHCLVRAATPTAALDRVRANLRRYGLWRPEYAARLVGVPGDLGAPRLGLSGADFAELGERLDAIVHNGGVVNFVAPYPALRPANVGGTLEVLRLASTGRPSAVHFVSTLGVFVTPSHTGTLVREGDVPADCDGFPDGYNASKWVADALVRAARERGLPVSVHRPARITGDAGSGLGNTDDFFSRLLKTCVQLGAVPEIDDPADLAPVDYVGAGIGHLTRAGATTDHHYYNNQTMSYATLADALASFGYPVTSVPYPRWRAALLERPDAALARLAPLFDADTPVRTQPDFDCTGTEATLAAAGITCPPADERLLHTYLAAFVAAGFLDPPPGGIHG</sequence>
<evidence type="ECO:0000259" key="6">
    <source>
        <dbReference type="PROSITE" id="PS50075"/>
    </source>
</evidence>
<dbReference type="PANTHER" id="PTHR45527">
    <property type="entry name" value="NONRIBOSOMAL PEPTIDE SYNTHETASE"/>
    <property type="match status" value="1"/>
</dbReference>
<dbReference type="GO" id="GO:0031177">
    <property type="term" value="F:phosphopantetheine binding"/>
    <property type="evidence" value="ECO:0007669"/>
    <property type="project" value="InterPro"/>
</dbReference>
<dbReference type="Gene3D" id="3.30.559.30">
    <property type="entry name" value="Nonribosomal peptide synthetase, condensation domain"/>
    <property type="match status" value="1"/>
</dbReference>
<dbReference type="PANTHER" id="PTHR45527:SF1">
    <property type="entry name" value="FATTY ACID SYNTHASE"/>
    <property type="match status" value="1"/>
</dbReference>
<dbReference type="InterPro" id="IPR020806">
    <property type="entry name" value="PKS_PP-bd"/>
</dbReference>
<dbReference type="GeneID" id="93770814"/>
<reference evidence="7 8" key="1">
    <citation type="submission" date="2019-06" db="EMBL/GenBank/DDBJ databases">
        <title>Sequencing the genomes of 1000 actinobacteria strains.</title>
        <authorList>
            <person name="Klenk H.-P."/>
        </authorList>
    </citation>
    <scope>NUCLEOTIDE SEQUENCE [LARGE SCALE GENOMIC DNA]</scope>
    <source>
        <strain evidence="7 8">DSM 44819</strain>
    </source>
</reference>
<keyword evidence="2" id="KW-0596">Phosphopantetheine</keyword>
<evidence type="ECO:0000256" key="1">
    <source>
        <dbReference type="ARBA" id="ARBA00001957"/>
    </source>
</evidence>
<dbReference type="Gene3D" id="3.30.559.10">
    <property type="entry name" value="Chloramphenicol acetyltransferase-like domain"/>
    <property type="match status" value="1"/>
</dbReference>
<evidence type="ECO:0000256" key="3">
    <source>
        <dbReference type="ARBA" id="ARBA00022553"/>
    </source>
</evidence>
<dbReference type="SUPFAM" id="SSF51735">
    <property type="entry name" value="NAD(P)-binding Rossmann-fold domains"/>
    <property type="match status" value="1"/>
</dbReference>
<dbReference type="PROSITE" id="PS00455">
    <property type="entry name" value="AMP_BINDING"/>
    <property type="match status" value="1"/>
</dbReference>
<keyword evidence="4" id="KW-0436">Ligase</keyword>
<proteinExistence type="predicted"/>
<dbReference type="InterPro" id="IPR036736">
    <property type="entry name" value="ACP-like_sf"/>
</dbReference>
<dbReference type="GO" id="GO:0043041">
    <property type="term" value="P:amino acid activation for nonribosomal peptide biosynthetic process"/>
    <property type="evidence" value="ECO:0007669"/>
    <property type="project" value="TreeGrafter"/>
</dbReference>
<dbReference type="EMBL" id="VFOL01000001">
    <property type="protein sequence ID" value="TQL36424.1"/>
    <property type="molecule type" value="Genomic_DNA"/>
</dbReference>
<dbReference type="Gene3D" id="1.10.1200.10">
    <property type="entry name" value="ACP-like"/>
    <property type="match status" value="1"/>
</dbReference>
<dbReference type="SMART" id="SM00823">
    <property type="entry name" value="PKS_PP"/>
    <property type="match status" value="1"/>
</dbReference>
<dbReference type="InterPro" id="IPR023213">
    <property type="entry name" value="CAT-like_dom_sf"/>
</dbReference>
<dbReference type="InterPro" id="IPR009081">
    <property type="entry name" value="PP-bd_ACP"/>
</dbReference>
<feature type="region of interest" description="Disordered" evidence="5">
    <location>
        <begin position="637"/>
        <end position="656"/>
    </location>
</feature>
<accession>A0A542XKP0</accession>
<dbReference type="NCBIfam" id="TIGR01733">
    <property type="entry name" value="AA-adenyl-dom"/>
    <property type="match status" value="1"/>
</dbReference>
<dbReference type="Pfam" id="PF00668">
    <property type="entry name" value="Condensation"/>
    <property type="match status" value="1"/>
</dbReference>
<dbReference type="GO" id="GO:0044550">
    <property type="term" value="P:secondary metabolite biosynthetic process"/>
    <property type="evidence" value="ECO:0007669"/>
    <property type="project" value="TreeGrafter"/>
</dbReference>
<dbReference type="CDD" id="cd05930">
    <property type="entry name" value="A_NRPS"/>
    <property type="match status" value="1"/>
</dbReference>
<dbReference type="InterPro" id="IPR010080">
    <property type="entry name" value="Thioester_reductase-like_dom"/>
</dbReference>
<protein>
    <submittedName>
        <fullName evidence="7">Amino acid adenylation domain-containing protein/thioester reductase-like protein</fullName>
    </submittedName>
</protein>
<dbReference type="InterPro" id="IPR036291">
    <property type="entry name" value="NAD(P)-bd_dom_sf"/>
</dbReference>
<dbReference type="Gene3D" id="3.30.300.30">
    <property type="match status" value="1"/>
</dbReference>
<gene>
    <name evidence="7" type="ORF">FB564_1518</name>
</gene>
<dbReference type="InterPro" id="IPR042099">
    <property type="entry name" value="ANL_N_sf"/>
</dbReference>
<dbReference type="InterPro" id="IPR013120">
    <property type="entry name" value="FAR_NAD-bd"/>
</dbReference>
<dbReference type="PROSITE" id="PS50075">
    <property type="entry name" value="CARRIER"/>
    <property type="match status" value="1"/>
</dbReference>
<dbReference type="Gene3D" id="3.40.50.720">
    <property type="entry name" value="NAD(P)-binding Rossmann-like Domain"/>
    <property type="match status" value="1"/>
</dbReference>
<comment type="cofactor">
    <cofactor evidence="1">
        <name>pantetheine 4'-phosphate</name>
        <dbReference type="ChEBI" id="CHEBI:47942"/>
    </cofactor>
</comment>
<dbReference type="Pfam" id="PF07993">
    <property type="entry name" value="NAD_binding_4"/>
    <property type="match status" value="1"/>
</dbReference>
<dbReference type="GO" id="GO:0005737">
    <property type="term" value="C:cytoplasm"/>
    <property type="evidence" value="ECO:0007669"/>
    <property type="project" value="TreeGrafter"/>
</dbReference>
<dbReference type="InterPro" id="IPR010071">
    <property type="entry name" value="AA_adenyl_dom"/>
</dbReference>
<evidence type="ECO:0000256" key="2">
    <source>
        <dbReference type="ARBA" id="ARBA00022450"/>
    </source>
</evidence>
<evidence type="ECO:0000313" key="7">
    <source>
        <dbReference type="EMBL" id="TQL36424.1"/>
    </source>
</evidence>
<dbReference type="InterPro" id="IPR045851">
    <property type="entry name" value="AMP-bd_C_sf"/>
</dbReference>
<dbReference type="NCBIfam" id="TIGR01746">
    <property type="entry name" value="Thioester-redct"/>
    <property type="match status" value="1"/>
</dbReference>
<feature type="compositionally biased region" description="Low complexity" evidence="5">
    <location>
        <begin position="642"/>
        <end position="656"/>
    </location>
</feature>
<dbReference type="Pfam" id="PF00550">
    <property type="entry name" value="PP-binding"/>
    <property type="match status" value="1"/>
</dbReference>
<dbReference type="InterPro" id="IPR025110">
    <property type="entry name" value="AMP-bd_C"/>
</dbReference>
<dbReference type="GO" id="GO:0008610">
    <property type="term" value="P:lipid biosynthetic process"/>
    <property type="evidence" value="ECO:0007669"/>
    <property type="project" value="UniProtKB-ARBA"/>
</dbReference>
<dbReference type="SUPFAM" id="SSF56801">
    <property type="entry name" value="Acetyl-CoA synthetase-like"/>
    <property type="match status" value="1"/>
</dbReference>
<dbReference type="FunFam" id="1.10.1200.10:FF:000016">
    <property type="entry name" value="Non-ribosomal peptide synthase"/>
    <property type="match status" value="1"/>
</dbReference>
<dbReference type="CDD" id="cd05235">
    <property type="entry name" value="SDR_e1"/>
    <property type="match status" value="1"/>
</dbReference>
<dbReference type="SUPFAM" id="SSF52777">
    <property type="entry name" value="CoA-dependent acyltransferases"/>
    <property type="match status" value="2"/>
</dbReference>
<feature type="domain" description="Carrier" evidence="6">
    <location>
        <begin position="1032"/>
        <end position="1107"/>
    </location>
</feature>
<dbReference type="SUPFAM" id="SSF47336">
    <property type="entry name" value="ACP-like"/>
    <property type="match status" value="1"/>
</dbReference>
<dbReference type="GO" id="GO:0016874">
    <property type="term" value="F:ligase activity"/>
    <property type="evidence" value="ECO:0007669"/>
    <property type="project" value="UniProtKB-KW"/>
</dbReference>
<dbReference type="RefSeq" id="WP_142116246.1">
    <property type="nucleotide sequence ID" value="NZ_BOQM01000019.1"/>
</dbReference>
<dbReference type="InterPro" id="IPR000873">
    <property type="entry name" value="AMP-dep_synth/lig_dom"/>
</dbReference>
<keyword evidence="3" id="KW-0597">Phosphoprotein</keyword>
<dbReference type="InterPro" id="IPR020845">
    <property type="entry name" value="AMP-binding_CS"/>
</dbReference>
<evidence type="ECO:0000313" key="8">
    <source>
        <dbReference type="Proteomes" id="UP000315983"/>
    </source>
</evidence>